<dbReference type="Pfam" id="PF00122">
    <property type="entry name" value="E1-E2_ATPase"/>
    <property type="match status" value="1"/>
</dbReference>
<dbReference type="SUPFAM" id="SSF81660">
    <property type="entry name" value="Metal cation-transporting ATPase, ATP-binding domain N"/>
    <property type="match status" value="1"/>
</dbReference>
<dbReference type="InterPro" id="IPR008250">
    <property type="entry name" value="ATPase_P-typ_transduc_dom_A_sf"/>
</dbReference>
<evidence type="ECO:0000256" key="16">
    <source>
        <dbReference type="SAM" id="Phobius"/>
    </source>
</evidence>
<feature type="transmembrane region" description="Helical" evidence="16">
    <location>
        <begin position="710"/>
        <end position="737"/>
    </location>
</feature>
<evidence type="ECO:0000259" key="17">
    <source>
        <dbReference type="SMART" id="SM00831"/>
    </source>
</evidence>
<dbReference type="PANTHER" id="PTHR43294:SF20">
    <property type="entry name" value="P-TYPE ATPASE"/>
    <property type="match status" value="1"/>
</dbReference>
<dbReference type="FunFam" id="3.40.50.1000:FF:000144">
    <property type="entry name" value="copper-transporting ATPase 1 isoform X2"/>
    <property type="match status" value="1"/>
</dbReference>
<dbReference type="STRING" id="1860122.A9404_07955"/>
<dbReference type="InterPro" id="IPR004014">
    <property type="entry name" value="ATPase_P-typ_cation-transptr_N"/>
</dbReference>
<protein>
    <recommendedName>
        <fullName evidence="3">P-type Cu(+) transporter</fullName>
        <ecNumber evidence="3">7.2.2.8</ecNumber>
    </recommendedName>
</protein>
<dbReference type="PRINTS" id="PR00119">
    <property type="entry name" value="CATATPASE"/>
</dbReference>
<keyword evidence="12" id="KW-0186">Copper</keyword>
<dbReference type="SUPFAM" id="SSF56784">
    <property type="entry name" value="HAD-like"/>
    <property type="match status" value="1"/>
</dbReference>
<dbReference type="Proteomes" id="UP000078596">
    <property type="component" value="Chromosome"/>
</dbReference>
<dbReference type="KEGG" id="haz:A9404_07955"/>
<keyword evidence="6" id="KW-0479">Metal-binding</keyword>
<keyword evidence="7" id="KW-0547">Nucleotide-binding</keyword>
<dbReference type="InterPro" id="IPR023299">
    <property type="entry name" value="ATPase_P-typ_cyto_dom_N"/>
</dbReference>
<feature type="transmembrane region" description="Helical" evidence="16">
    <location>
        <begin position="749"/>
        <end position="767"/>
    </location>
</feature>
<evidence type="ECO:0000313" key="18">
    <source>
        <dbReference type="EMBL" id="ANJ68361.1"/>
    </source>
</evidence>
<dbReference type="InterPro" id="IPR001757">
    <property type="entry name" value="P_typ_ATPase"/>
</dbReference>
<dbReference type="GO" id="GO:0006883">
    <property type="term" value="P:intracellular sodium ion homeostasis"/>
    <property type="evidence" value="ECO:0007669"/>
    <property type="project" value="TreeGrafter"/>
</dbReference>
<keyword evidence="11 16" id="KW-1133">Transmembrane helix</keyword>
<evidence type="ECO:0000256" key="8">
    <source>
        <dbReference type="ARBA" id="ARBA00022796"/>
    </source>
</evidence>
<dbReference type="GO" id="GO:0012505">
    <property type="term" value="C:endomembrane system"/>
    <property type="evidence" value="ECO:0007669"/>
    <property type="project" value="UniProtKB-SubCell"/>
</dbReference>
<dbReference type="SUPFAM" id="SSF81665">
    <property type="entry name" value="Calcium ATPase, transmembrane domain M"/>
    <property type="match status" value="1"/>
</dbReference>
<keyword evidence="13" id="KW-0406">Ion transport</keyword>
<dbReference type="SFLD" id="SFLDG00002">
    <property type="entry name" value="C1.7:_P-type_atpase_like"/>
    <property type="match status" value="1"/>
</dbReference>
<dbReference type="GO" id="GO:0046872">
    <property type="term" value="F:metal ion binding"/>
    <property type="evidence" value="ECO:0007669"/>
    <property type="project" value="UniProtKB-KW"/>
</dbReference>
<keyword evidence="14 16" id="KW-0472">Membrane</keyword>
<feature type="transmembrane region" description="Helical" evidence="16">
    <location>
        <begin position="668"/>
        <end position="689"/>
    </location>
</feature>
<feature type="domain" description="Cation-transporting P-type ATPase N-terminal" evidence="17">
    <location>
        <begin position="2"/>
        <end position="65"/>
    </location>
</feature>
<dbReference type="GO" id="GO:1902600">
    <property type="term" value="P:proton transmembrane transport"/>
    <property type="evidence" value="ECO:0007669"/>
    <property type="project" value="TreeGrafter"/>
</dbReference>
<evidence type="ECO:0000256" key="7">
    <source>
        <dbReference type="ARBA" id="ARBA00022741"/>
    </source>
</evidence>
<dbReference type="GO" id="GO:0016887">
    <property type="term" value="F:ATP hydrolysis activity"/>
    <property type="evidence" value="ECO:0007669"/>
    <property type="project" value="InterPro"/>
</dbReference>
<dbReference type="InterPro" id="IPR036412">
    <property type="entry name" value="HAD-like_sf"/>
</dbReference>
<dbReference type="GO" id="GO:0005391">
    <property type="term" value="F:P-type sodium:potassium-exchanging transporter activity"/>
    <property type="evidence" value="ECO:0007669"/>
    <property type="project" value="TreeGrafter"/>
</dbReference>
<evidence type="ECO:0000256" key="5">
    <source>
        <dbReference type="ARBA" id="ARBA00022692"/>
    </source>
</evidence>
<evidence type="ECO:0000256" key="6">
    <source>
        <dbReference type="ARBA" id="ARBA00022723"/>
    </source>
</evidence>
<feature type="transmembrane region" description="Helical" evidence="16">
    <location>
        <begin position="817"/>
        <end position="835"/>
    </location>
</feature>
<feature type="transmembrane region" description="Helical" evidence="16">
    <location>
        <begin position="231"/>
        <end position="249"/>
    </location>
</feature>
<comment type="similarity">
    <text evidence="2">Belongs to the cation transport ATPase (P-type) (TC 3.A.3) family. Type IIA subfamily.</text>
</comment>
<evidence type="ECO:0000256" key="10">
    <source>
        <dbReference type="ARBA" id="ARBA00022967"/>
    </source>
</evidence>
<evidence type="ECO:0000313" key="19">
    <source>
        <dbReference type="Proteomes" id="UP000078596"/>
    </source>
</evidence>
<dbReference type="RefSeq" id="WP_066103032.1">
    <property type="nucleotide sequence ID" value="NZ_CP016027.1"/>
</dbReference>
<dbReference type="GO" id="GO:1990573">
    <property type="term" value="P:potassium ion import across plasma membrane"/>
    <property type="evidence" value="ECO:0007669"/>
    <property type="project" value="TreeGrafter"/>
</dbReference>
<evidence type="ECO:0000256" key="15">
    <source>
        <dbReference type="ARBA" id="ARBA00049289"/>
    </source>
</evidence>
<dbReference type="SUPFAM" id="SSF81653">
    <property type="entry name" value="Calcium ATPase, transduction domain A"/>
    <property type="match status" value="1"/>
</dbReference>
<evidence type="ECO:0000256" key="1">
    <source>
        <dbReference type="ARBA" id="ARBA00004127"/>
    </source>
</evidence>
<evidence type="ECO:0000256" key="13">
    <source>
        <dbReference type="ARBA" id="ARBA00023065"/>
    </source>
</evidence>
<dbReference type="Pfam" id="PF00690">
    <property type="entry name" value="Cation_ATPase_N"/>
    <property type="match status" value="1"/>
</dbReference>
<accession>A0A191ZKD0</accession>
<dbReference type="Gene3D" id="2.70.150.10">
    <property type="entry name" value="Calcium-transporting ATPase, cytoplasmic transduction domain A"/>
    <property type="match status" value="1"/>
</dbReference>
<reference evidence="18 19" key="1">
    <citation type="submission" date="2016-06" db="EMBL/GenBank/DDBJ databases">
        <title>Insight into the functional genes involving in sulfur oxidation in Pearl River water.</title>
        <authorList>
            <person name="Luo J."/>
            <person name="Tan X."/>
            <person name="Lin W."/>
        </authorList>
    </citation>
    <scope>NUCLEOTIDE SEQUENCE [LARGE SCALE GENOMIC DNA]</scope>
    <source>
        <strain evidence="18 19">LS2</strain>
    </source>
</reference>
<feature type="transmembrane region" description="Helical" evidence="16">
    <location>
        <begin position="255"/>
        <end position="282"/>
    </location>
</feature>
<feature type="transmembrane region" description="Helical" evidence="16">
    <location>
        <begin position="642"/>
        <end position="662"/>
    </location>
</feature>
<dbReference type="InterPro" id="IPR018303">
    <property type="entry name" value="ATPase_P-typ_P_site"/>
</dbReference>
<dbReference type="GO" id="GO:0005886">
    <property type="term" value="C:plasma membrane"/>
    <property type="evidence" value="ECO:0007669"/>
    <property type="project" value="TreeGrafter"/>
</dbReference>
<keyword evidence="19" id="KW-1185">Reference proteome</keyword>
<dbReference type="PROSITE" id="PS00154">
    <property type="entry name" value="ATPASE_E1_E2"/>
    <property type="match status" value="1"/>
</dbReference>
<keyword evidence="5 16" id="KW-0812">Transmembrane</keyword>
<feature type="transmembrane region" description="Helical" evidence="16">
    <location>
        <begin position="44"/>
        <end position="63"/>
    </location>
</feature>
<evidence type="ECO:0000256" key="2">
    <source>
        <dbReference type="ARBA" id="ARBA00005675"/>
    </source>
</evidence>
<dbReference type="InterPro" id="IPR023214">
    <property type="entry name" value="HAD_sf"/>
</dbReference>
<dbReference type="PRINTS" id="PR00120">
    <property type="entry name" value="HATPASE"/>
</dbReference>
<dbReference type="EC" id="7.2.2.8" evidence="3"/>
<keyword evidence="10" id="KW-1278">Translocase</keyword>
<dbReference type="InterPro" id="IPR044492">
    <property type="entry name" value="P_typ_ATPase_HD_dom"/>
</dbReference>
<feature type="transmembrane region" description="Helical" evidence="16">
    <location>
        <begin position="779"/>
        <end position="805"/>
    </location>
</feature>
<dbReference type="GO" id="GO:0036376">
    <property type="term" value="P:sodium ion export across plasma membrane"/>
    <property type="evidence" value="ECO:0007669"/>
    <property type="project" value="TreeGrafter"/>
</dbReference>
<dbReference type="NCBIfam" id="TIGR01494">
    <property type="entry name" value="ATPase_P-type"/>
    <property type="match status" value="2"/>
</dbReference>
<name>A0A191ZKD0_9GAMM</name>
<dbReference type="SFLD" id="SFLDS00003">
    <property type="entry name" value="Haloacid_Dehalogenase"/>
    <property type="match status" value="1"/>
</dbReference>
<dbReference type="GO" id="GO:0005524">
    <property type="term" value="F:ATP binding"/>
    <property type="evidence" value="ECO:0007669"/>
    <property type="project" value="UniProtKB-KW"/>
</dbReference>
<evidence type="ECO:0000256" key="11">
    <source>
        <dbReference type="ARBA" id="ARBA00022989"/>
    </source>
</evidence>
<dbReference type="InterPro" id="IPR059000">
    <property type="entry name" value="ATPase_P-type_domA"/>
</dbReference>
<dbReference type="GO" id="GO:0030007">
    <property type="term" value="P:intracellular potassium ion homeostasis"/>
    <property type="evidence" value="ECO:0007669"/>
    <property type="project" value="TreeGrafter"/>
</dbReference>
<dbReference type="AlphaFoldDB" id="A0A191ZKD0"/>
<dbReference type="Gene3D" id="3.40.50.1000">
    <property type="entry name" value="HAD superfamily/HAD-like"/>
    <property type="match status" value="1"/>
</dbReference>
<comment type="catalytic activity">
    <reaction evidence="15">
        <text>Cu(+)(in) + ATP + H2O = Cu(+)(out) + ADP + phosphate + H(+)</text>
        <dbReference type="Rhea" id="RHEA:25792"/>
        <dbReference type="ChEBI" id="CHEBI:15377"/>
        <dbReference type="ChEBI" id="CHEBI:15378"/>
        <dbReference type="ChEBI" id="CHEBI:30616"/>
        <dbReference type="ChEBI" id="CHEBI:43474"/>
        <dbReference type="ChEBI" id="CHEBI:49552"/>
        <dbReference type="ChEBI" id="CHEBI:456216"/>
        <dbReference type="EC" id="7.2.2.8"/>
    </reaction>
</comment>
<dbReference type="SFLD" id="SFLDF00027">
    <property type="entry name" value="p-type_atpase"/>
    <property type="match status" value="1"/>
</dbReference>
<keyword evidence="8" id="KW-0187">Copper transport</keyword>
<keyword evidence="4" id="KW-0813">Transport</keyword>
<gene>
    <name evidence="18" type="ORF">A9404_07955</name>
</gene>
<dbReference type="Gene3D" id="3.40.1110.10">
    <property type="entry name" value="Calcium-transporting ATPase, cytoplasmic domain N"/>
    <property type="match status" value="1"/>
</dbReference>
<comment type="subcellular location">
    <subcellularLocation>
        <location evidence="1">Endomembrane system</location>
        <topology evidence="1">Multi-pass membrane protein</topology>
    </subcellularLocation>
</comment>
<evidence type="ECO:0000256" key="4">
    <source>
        <dbReference type="ARBA" id="ARBA00022448"/>
    </source>
</evidence>
<organism evidence="18 19">
    <name type="scientific">Halothiobacillus diazotrophicus</name>
    <dbReference type="NCBI Taxonomy" id="1860122"/>
    <lineage>
        <taxon>Bacteria</taxon>
        <taxon>Pseudomonadati</taxon>
        <taxon>Pseudomonadota</taxon>
        <taxon>Gammaproteobacteria</taxon>
        <taxon>Chromatiales</taxon>
        <taxon>Halothiobacillaceae</taxon>
        <taxon>Halothiobacillus</taxon>
    </lineage>
</organism>
<dbReference type="InterPro" id="IPR023298">
    <property type="entry name" value="ATPase_P-typ_TM_dom_sf"/>
</dbReference>
<dbReference type="InterPro" id="IPR050510">
    <property type="entry name" value="Cation_transp_ATPase_P-type"/>
</dbReference>
<evidence type="ECO:0000256" key="12">
    <source>
        <dbReference type="ARBA" id="ARBA00023008"/>
    </source>
</evidence>
<dbReference type="GO" id="GO:0140581">
    <property type="term" value="F:P-type monovalent copper transporter activity"/>
    <property type="evidence" value="ECO:0007669"/>
    <property type="project" value="UniProtKB-EC"/>
</dbReference>
<dbReference type="EMBL" id="CP016027">
    <property type="protein sequence ID" value="ANJ68361.1"/>
    <property type="molecule type" value="Genomic_DNA"/>
</dbReference>
<dbReference type="PANTHER" id="PTHR43294">
    <property type="entry name" value="SODIUM/POTASSIUM-TRANSPORTING ATPASE SUBUNIT ALPHA"/>
    <property type="match status" value="1"/>
</dbReference>
<evidence type="ECO:0000256" key="9">
    <source>
        <dbReference type="ARBA" id="ARBA00022840"/>
    </source>
</evidence>
<dbReference type="InterPro" id="IPR006068">
    <property type="entry name" value="ATPase_P-typ_cation-transptr_C"/>
</dbReference>
<sequence>MIDNASPELHGLTSAAAAERLAAEGLNELGQERRRTLWAIAGEVIREPMFLLLLGAGAIYLLMGDVHEALILLGFVGIIMGVTILQERRTEHALDMLRTLSSPRALAIRDGVPVRIAGAEVVREDVLMLTEGDRVPADGFVVEAHELAADESLLTGESEPVAKFPADSDDPTDAARDRVFAGTMIVRGQGLMCVTTIGAQTELGRIGKSLQAIGVEASPLRTEIARLTRRLALIGAGLSLFLAGLFWALRGDALHGLLAGITLAMGILPQEFPVIMIVFFALGARRIAAHQVLTRRLNAIETLGETTVLCVDKTGTLTRNRMALAALSVEGQLLVADDLAARDLPEHYHELMEYAVLASEIDPSDPMEQAFHRFAQDYLADTEHLHPDWALTREYELSPALPAMSHLWRDGSLPHDVVAAKGAPEAIADLCHLDPIAHEALRQSADAMAARGWRVLAVAKSTHPSGQPFPDRQHDFPFALVGLIGLADPLRPEVPAAIEECHRAGIRVVMITGDHPGTARAIAEQAGIDAASVATGEAVAAMDSATLAARVAETDVFARVTPAQKLMIVSALKRDREVVAMTGDGVNDAPALKAAHIGIAMGRRGTDVAREAASLVLLEDDFTAIVAAIRLGRRIFANLRQALVYTVAVHMPIIGLSIVPVLFGWPMILMPIHIAFLELVIDPACSIVFEAEKGRRGLMTQPPRPPTEPLIAARHLGLSVVQGAVTTVAALACYSWALSLGVATDSARALAFIVVVVANAVLILSARSPDADLHRLFSGLSPVALWVLGLTLLGLAAIIGLPGLAGAFDFQPPPGDLALAAAALGVSLLLPFEGVKRLFRPR</sequence>
<evidence type="ECO:0000256" key="14">
    <source>
        <dbReference type="ARBA" id="ARBA00023136"/>
    </source>
</evidence>
<dbReference type="Pfam" id="PF00702">
    <property type="entry name" value="Hydrolase"/>
    <property type="match status" value="1"/>
</dbReference>
<proteinExistence type="inferred from homology"/>
<dbReference type="SMART" id="SM00831">
    <property type="entry name" value="Cation_ATPase_N"/>
    <property type="match status" value="1"/>
</dbReference>
<evidence type="ECO:0000256" key="3">
    <source>
        <dbReference type="ARBA" id="ARBA00012517"/>
    </source>
</evidence>
<keyword evidence="9" id="KW-0067">ATP-binding</keyword>
<dbReference type="Gene3D" id="1.20.1110.10">
    <property type="entry name" value="Calcium-transporting ATPase, transmembrane domain"/>
    <property type="match status" value="1"/>
</dbReference>
<dbReference type="Pfam" id="PF00689">
    <property type="entry name" value="Cation_ATPase_C"/>
    <property type="match status" value="1"/>
</dbReference>
<dbReference type="OrthoDB" id="9814270at2"/>
<feature type="transmembrane region" description="Helical" evidence="16">
    <location>
        <begin position="69"/>
        <end position="86"/>
    </location>
</feature>